<dbReference type="InParanoid" id="Q2LXF3"/>
<proteinExistence type="predicted"/>
<evidence type="ECO:0000256" key="6">
    <source>
        <dbReference type="ARBA" id="ARBA00022989"/>
    </source>
</evidence>
<evidence type="ECO:0000256" key="4">
    <source>
        <dbReference type="ARBA" id="ARBA00022679"/>
    </source>
</evidence>
<dbReference type="InterPro" id="IPR050297">
    <property type="entry name" value="LipidA_mod_glycosyltrf_83"/>
</dbReference>
<dbReference type="AlphaFoldDB" id="Q2LXF3"/>
<feature type="transmembrane region" description="Helical" evidence="8">
    <location>
        <begin position="150"/>
        <end position="167"/>
    </location>
</feature>
<protein>
    <submittedName>
        <fullName evidence="10">Dolichyl-phosphate-mannose--protein mannosyltransferase</fullName>
    </submittedName>
</protein>
<feature type="transmembrane region" description="Helical" evidence="8">
    <location>
        <begin position="216"/>
        <end position="237"/>
    </location>
</feature>
<dbReference type="RefSeq" id="WP_011418783.1">
    <property type="nucleotide sequence ID" value="NC_007759.1"/>
</dbReference>
<feature type="transmembrane region" description="Helical" evidence="8">
    <location>
        <begin position="302"/>
        <end position="319"/>
    </location>
</feature>
<organism evidence="10 11">
    <name type="scientific">Syntrophus aciditrophicus (strain SB)</name>
    <dbReference type="NCBI Taxonomy" id="56780"/>
    <lineage>
        <taxon>Bacteria</taxon>
        <taxon>Pseudomonadati</taxon>
        <taxon>Thermodesulfobacteriota</taxon>
        <taxon>Syntrophia</taxon>
        <taxon>Syntrophales</taxon>
        <taxon>Syntrophaceae</taxon>
        <taxon>Syntrophus</taxon>
    </lineage>
</organism>
<evidence type="ECO:0000313" key="10">
    <source>
        <dbReference type="EMBL" id="ABC78767.1"/>
    </source>
</evidence>
<dbReference type="EMBL" id="CP000252">
    <property type="protein sequence ID" value="ABC78767.1"/>
    <property type="molecule type" value="Genomic_DNA"/>
</dbReference>
<accession>Q2LXF3</accession>
<dbReference type="HOGENOM" id="CLU_016165_3_0_7"/>
<comment type="subcellular location">
    <subcellularLocation>
        <location evidence="1">Cell membrane</location>
        <topology evidence="1">Multi-pass membrane protein</topology>
    </subcellularLocation>
</comment>
<name>Q2LXF3_SYNAS</name>
<keyword evidence="7 8" id="KW-0472">Membrane</keyword>
<dbReference type="Pfam" id="PF13231">
    <property type="entry name" value="PMT_2"/>
    <property type="match status" value="1"/>
</dbReference>
<dbReference type="CAZy" id="GT83">
    <property type="family name" value="Glycosyltransferase Family 83"/>
</dbReference>
<evidence type="ECO:0000259" key="9">
    <source>
        <dbReference type="Pfam" id="PF13231"/>
    </source>
</evidence>
<keyword evidence="2" id="KW-1003">Cell membrane</keyword>
<feature type="domain" description="Glycosyltransferase RgtA/B/C/D-like" evidence="9">
    <location>
        <begin position="75"/>
        <end position="235"/>
    </location>
</feature>
<feature type="transmembrane region" description="Helical" evidence="8">
    <location>
        <begin position="31"/>
        <end position="53"/>
    </location>
</feature>
<dbReference type="InterPro" id="IPR038731">
    <property type="entry name" value="RgtA/B/C-like"/>
</dbReference>
<gene>
    <name evidence="10" type="ORF">SYN_02389</name>
</gene>
<evidence type="ECO:0000256" key="7">
    <source>
        <dbReference type="ARBA" id="ARBA00023136"/>
    </source>
</evidence>
<keyword evidence="3 10" id="KW-0328">Glycosyltransferase</keyword>
<keyword evidence="5 8" id="KW-0812">Transmembrane</keyword>
<feature type="transmembrane region" description="Helical" evidence="8">
    <location>
        <begin position="257"/>
        <end position="281"/>
    </location>
</feature>
<dbReference type="STRING" id="56780.SYN_02389"/>
<dbReference type="KEGG" id="sat:SYN_02389"/>
<keyword evidence="11" id="KW-1185">Reference proteome</keyword>
<dbReference type="eggNOG" id="COG1807">
    <property type="taxonomic scope" value="Bacteria"/>
</dbReference>
<dbReference type="PANTHER" id="PTHR33908:SF11">
    <property type="entry name" value="MEMBRANE PROTEIN"/>
    <property type="match status" value="1"/>
</dbReference>
<sequence>MSRDQHTIQKMIPRIGLPGTALRYAGLRWQWVGTFALLLVLALGLRLLAMANVPLIPEEAYYWMYAQHAELSYFDHPPMIAWVIGLGTAVFGHTEFGVRIVGNLLMLGASLLMYRFGRAWFSQAAGAVAALLLQVLPVFFGVGFIATMDAALVFFWMLGLVGVTAALRDNRAWGWYLAGFALGSAMLSKYTGLFLAVGTGLAVVAHRPWRRHLQTIHPYLSILFAVALFSPVIIWNAQHDWASFRFQFLDRFTAEPIRVSTMLTFIGFQLLIATPIIFWVYGRLTVQLLHKPLQALPPQSTLTFAFSLPLFSIMAYKSLRYGVHINWTLPAFLSLLPAVSQWFIDHGLADFKRRLWTRGFAWTIILCVLFNISSAAYLLILQPRVQWISAFGPWKQLASIVEQYEDQLESETGREPLIIAEGAYRLASVLAFYRRPVEHHVNTACYTTSQWVLGGNGLGYPYWSDRNRWQGSVAIFIDDDEGALARTRDHFDEVRLVTDARLLELGRHKYQLVMGKNLKLGNDSVSSK</sequence>
<evidence type="ECO:0000256" key="5">
    <source>
        <dbReference type="ARBA" id="ARBA00022692"/>
    </source>
</evidence>
<keyword evidence="4" id="KW-0808">Transferase</keyword>
<reference evidence="10 11" key="1">
    <citation type="journal article" date="2007" name="Proc. Natl. Acad. Sci. U.S.A.">
        <title>The genome of Syntrophus aciditrophicus: life at the thermodynamic limit of microbial growth.</title>
        <authorList>
            <person name="McInerney M.J."/>
            <person name="Rohlin L."/>
            <person name="Mouttaki H."/>
            <person name="Kim U."/>
            <person name="Krupp R.S."/>
            <person name="Rios-Hernandez L."/>
            <person name="Sieber J."/>
            <person name="Struchtemeyer C.G."/>
            <person name="Bhattacharyya A."/>
            <person name="Campbell J.W."/>
            <person name="Gunsalus R.P."/>
        </authorList>
    </citation>
    <scope>NUCLEOTIDE SEQUENCE [LARGE SCALE GENOMIC DNA]</scope>
    <source>
        <strain evidence="10 11">SB</strain>
    </source>
</reference>
<evidence type="ECO:0000256" key="3">
    <source>
        <dbReference type="ARBA" id="ARBA00022676"/>
    </source>
</evidence>
<evidence type="ECO:0000313" key="11">
    <source>
        <dbReference type="Proteomes" id="UP000001933"/>
    </source>
</evidence>
<dbReference type="PANTHER" id="PTHR33908">
    <property type="entry name" value="MANNOSYLTRANSFERASE YKCB-RELATED"/>
    <property type="match status" value="1"/>
</dbReference>
<dbReference type="OrthoDB" id="9802649at2"/>
<keyword evidence="6 8" id="KW-1133">Transmembrane helix</keyword>
<dbReference type="GO" id="GO:0005886">
    <property type="term" value="C:plasma membrane"/>
    <property type="evidence" value="ECO:0007669"/>
    <property type="project" value="UniProtKB-SubCell"/>
</dbReference>
<dbReference type="GO" id="GO:0016763">
    <property type="term" value="F:pentosyltransferase activity"/>
    <property type="evidence" value="ECO:0007669"/>
    <property type="project" value="TreeGrafter"/>
</dbReference>
<evidence type="ECO:0000256" key="1">
    <source>
        <dbReference type="ARBA" id="ARBA00004651"/>
    </source>
</evidence>
<evidence type="ECO:0000256" key="8">
    <source>
        <dbReference type="SAM" id="Phobius"/>
    </source>
</evidence>
<evidence type="ECO:0000256" key="2">
    <source>
        <dbReference type="ARBA" id="ARBA00022475"/>
    </source>
</evidence>
<dbReference type="GO" id="GO:0009103">
    <property type="term" value="P:lipopolysaccharide biosynthetic process"/>
    <property type="evidence" value="ECO:0007669"/>
    <property type="project" value="UniProtKB-ARBA"/>
</dbReference>
<feature type="transmembrane region" description="Helical" evidence="8">
    <location>
        <begin position="173"/>
        <end position="204"/>
    </location>
</feature>
<feature type="transmembrane region" description="Helical" evidence="8">
    <location>
        <begin position="325"/>
        <end position="344"/>
    </location>
</feature>
<dbReference type="Proteomes" id="UP000001933">
    <property type="component" value="Chromosome"/>
</dbReference>
<feature type="transmembrane region" description="Helical" evidence="8">
    <location>
        <begin position="120"/>
        <end position="143"/>
    </location>
</feature>
<feature type="transmembrane region" description="Helical" evidence="8">
    <location>
        <begin position="356"/>
        <end position="380"/>
    </location>
</feature>